<evidence type="ECO:0008006" key="4">
    <source>
        <dbReference type="Google" id="ProtNLM"/>
    </source>
</evidence>
<proteinExistence type="predicted"/>
<dbReference type="EMBL" id="ASPP01027569">
    <property type="protein sequence ID" value="ETO06033.1"/>
    <property type="molecule type" value="Genomic_DNA"/>
</dbReference>
<evidence type="ECO:0000313" key="3">
    <source>
        <dbReference type="Proteomes" id="UP000023152"/>
    </source>
</evidence>
<feature type="compositionally biased region" description="Basic and acidic residues" evidence="1">
    <location>
        <begin position="24"/>
        <end position="34"/>
    </location>
</feature>
<name>X6LVS2_RETFI</name>
<gene>
    <name evidence="2" type="ORF">RFI_31362</name>
</gene>
<keyword evidence="3" id="KW-1185">Reference proteome</keyword>
<accession>X6LVS2</accession>
<sequence length="452" mass="52286">MSERAVPLQGFIELSTLTASDSGTKTEVKNRIQPREAPLSPLPLPSPRPSSAESILPLPKNYTFRIFALVSNRVGTTTLHSFFSKQKVPCLHFSSYGKTNTKLRGYFDMGTVLEDFYATNRSLMSPSGEFLRRVYKRPKNIPRSLGTTIHKVTRTVKAYDAIKYVWLTSPSKPNVLKFFQDVIFFSDISGVLKKSSCHMHCLRWLFFLNIPDPVMHVQLFKGINTTYFSQIIHNAATTFPVLTDFFSRQRPLFHKLSMNEIVVPHSNADSFCQLSTLQSSVYLYEVLDHTYGREMKYVLNIRPVKHWILSKSDHYFQKDLKIEIRFCKFTSMIFSNASLMSEDSKGSIAQHLVHLQWFWKWYDYLCGILHYFGEQRIGKDVVVFDIENDNPSKLVSFFRKFGLRLRASFYGHAHWSHSKKSSDDPHANILPMIHTATSEYDQIHRVCGIRLH</sequence>
<evidence type="ECO:0000313" key="2">
    <source>
        <dbReference type="EMBL" id="ETO06033.1"/>
    </source>
</evidence>
<evidence type="ECO:0000256" key="1">
    <source>
        <dbReference type="SAM" id="MobiDB-lite"/>
    </source>
</evidence>
<comment type="caution">
    <text evidence="2">The sequence shown here is derived from an EMBL/GenBank/DDBJ whole genome shotgun (WGS) entry which is preliminary data.</text>
</comment>
<dbReference type="AlphaFoldDB" id="X6LVS2"/>
<organism evidence="2 3">
    <name type="scientific">Reticulomyxa filosa</name>
    <dbReference type="NCBI Taxonomy" id="46433"/>
    <lineage>
        <taxon>Eukaryota</taxon>
        <taxon>Sar</taxon>
        <taxon>Rhizaria</taxon>
        <taxon>Retaria</taxon>
        <taxon>Foraminifera</taxon>
        <taxon>Monothalamids</taxon>
        <taxon>Reticulomyxidae</taxon>
        <taxon>Reticulomyxa</taxon>
    </lineage>
</organism>
<dbReference type="Proteomes" id="UP000023152">
    <property type="component" value="Unassembled WGS sequence"/>
</dbReference>
<feature type="region of interest" description="Disordered" evidence="1">
    <location>
        <begin position="22"/>
        <end position="52"/>
    </location>
</feature>
<reference evidence="2 3" key="1">
    <citation type="journal article" date="2013" name="Curr. Biol.">
        <title>The Genome of the Foraminiferan Reticulomyxa filosa.</title>
        <authorList>
            <person name="Glockner G."/>
            <person name="Hulsmann N."/>
            <person name="Schleicher M."/>
            <person name="Noegel A.A."/>
            <person name="Eichinger L."/>
            <person name="Gallinger C."/>
            <person name="Pawlowski J."/>
            <person name="Sierra R."/>
            <person name="Euteneuer U."/>
            <person name="Pillet L."/>
            <person name="Moustafa A."/>
            <person name="Platzer M."/>
            <person name="Groth M."/>
            <person name="Szafranski K."/>
            <person name="Schliwa M."/>
        </authorList>
    </citation>
    <scope>NUCLEOTIDE SEQUENCE [LARGE SCALE GENOMIC DNA]</scope>
</reference>
<protein>
    <recommendedName>
        <fullName evidence="4">Sulfotransferase domain-containing protein</fullName>
    </recommendedName>
</protein>